<name>A6KUW5_RAT</name>
<reference evidence="3" key="1">
    <citation type="submission" date="2005-06" db="EMBL/GenBank/DDBJ databases">
        <authorList>
            <person name="Mural R.J."/>
            <person name="Li P.W."/>
            <person name="Adams M.D."/>
            <person name="Amanatides P.G."/>
            <person name="Baden-Tillson H."/>
            <person name="Barnstead M."/>
            <person name="Chin S.H."/>
            <person name="Dew I."/>
            <person name="Evans C.A."/>
            <person name="Ferriera S."/>
            <person name="Flanigan M."/>
            <person name="Fosler C."/>
            <person name="Glodek A."/>
            <person name="Gu Z."/>
            <person name="Holt R.A."/>
            <person name="Jennings D."/>
            <person name="Kraft C.L."/>
            <person name="Lu F."/>
            <person name="Nguyen T."/>
            <person name="Nusskern D.R."/>
            <person name="Pfannkoch C.M."/>
            <person name="Sitter C."/>
            <person name="Sutton G.G."/>
            <person name="Venter J.C."/>
            <person name="Wang Z."/>
            <person name="Woodage T."/>
            <person name="Zheng X.H."/>
            <person name="Zhong F."/>
        </authorList>
    </citation>
    <scope>NUCLEOTIDE SEQUENCE [LARGE SCALE GENOMIC DNA]</scope>
    <source>
        <strain>BN</strain>
        <strain evidence="3">Sprague-Dawley</strain>
    </source>
</reference>
<evidence type="ECO:0000313" key="3">
    <source>
        <dbReference type="Proteomes" id="UP000234681"/>
    </source>
</evidence>
<keyword evidence="1" id="KW-0812">Transmembrane</keyword>
<accession>A6KUW5</accession>
<keyword evidence="1" id="KW-1133">Transmembrane helix</keyword>
<dbReference type="Proteomes" id="UP000234681">
    <property type="component" value="Unassembled WGS sequence"/>
</dbReference>
<feature type="transmembrane region" description="Helical" evidence="1">
    <location>
        <begin position="6"/>
        <end position="39"/>
    </location>
</feature>
<proteinExistence type="predicted"/>
<sequence length="45" mass="5607">MFLVMIFIEVFFLLFHSYIFLLLFFIFYTILVVHFMPVFCKLYSL</sequence>
<protein>
    <submittedName>
        <fullName evidence="2">RCG27476</fullName>
    </submittedName>
</protein>
<dbReference type="AlphaFoldDB" id="A6KUW5"/>
<organism evidence="2 3">
    <name type="scientific">Rattus norvegicus</name>
    <name type="common">Rat</name>
    <dbReference type="NCBI Taxonomy" id="10116"/>
    <lineage>
        <taxon>Eukaryota</taxon>
        <taxon>Metazoa</taxon>
        <taxon>Chordata</taxon>
        <taxon>Craniata</taxon>
        <taxon>Vertebrata</taxon>
        <taxon>Euteleostomi</taxon>
        <taxon>Mammalia</taxon>
        <taxon>Eutheria</taxon>
        <taxon>Euarchontoglires</taxon>
        <taxon>Glires</taxon>
        <taxon>Rodentia</taxon>
        <taxon>Myomorpha</taxon>
        <taxon>Muroidea</taxon>
        <taxon>Muridae</taxon>
        <taxon>Murinae</taxon>
        <taxon>Rattus</taxon>
    </lineage>
</organism>
<dbReference type="EMBL" id="CH474640">
    <property type="protein sequence ID" value="EDL82796.1"/>
    <property type="molecule type" value="Genomic_DNA"/>
</dbReference>
<evidence type="ECO:0000256" key="1">
    <source>
        <dbReference type="SAM" id="Phobius"/>
    </source>
</evidence>
<gene>
    <name evidence="2" type="ORF">rCG_27476</name>
</gene>
<evidence type="ECO:0000313" key="2">
    <source>
        <dbReference type="EMBL" id="EDL82796.1"/>
    </source>
</evidence>
<keyword evidence="1" id="KW-0472">Membrane</keyword>